<dbReference type="Proteomes" id="UP000494040">
    <property type="component" value="Unassembled WGS sequence"/>
</dbReference>
<dbReference type="InterPro" id="IPR031311">
    <property type="entry name" value="CHIT_BIND_RR_consensus"/>
</dbReference>
<name>A0A8I6RNK2_CIMLE</name>
<dbReference type="AlphaFoldDB" id="A0A8I6RNK2"/>
<dbReference type="OrthoDB" id="6382835at2759"/>
<evidence type="ECO:0000313" key="3">
    <source>
        <dbReference type="EnsemblMetazoa" id="XP_014246935.1"/>
    </source>
</evidence>
<dbReference type="PANTHER" id="PTHR12236">
    <property type="entry name" value="STRUCTURAL CONTITUENT OF CUTICLE"/>
    <property type="match status" value="1"/>
</dbReference>
<dbReference type="Pfam" id="PF00379">
    <property type="entry name" value="Chitin_bind_4"/>
    <property type="match status" value="1"/>
</dbReference>
<sequence>MLRTCGISDIRMQKVSRMKVGRRLLKRNVKILKEKNVFTLFQVFLATLLLGLVALATSFPQLGEHNHHGHVDIDYHAPAHYKFDYSVHDPHTGDVKSQWEHRDGDNVKGSYTIHDPDGSLRTVEYHADKHNGFNAIVKKHGHSHHPHVYGHKDNV</sequence>
<dbReference type="PANTHER" id="PTHR12236:SF95">
    <property type="entry name" value="CUTICULAR PROTEIN 76BD, ISOFORM C-RELATED"/>
    <property type="match status" value="1"/>
</dbReference>
<proteinExistence type="predicted"/>
<evidence type="ECO:0000256" key="1">
    <source>
        <dbReference type="ARBA" id="ARBA00022460"/>
    </source>
</evidence>
<organism evidence="3 4">
    <name type="scientific">Cimex lectularius</name>
    <name type="common">Bed bug</name>
    <name type="synonym">Acanthia lectularia</name>
    <dbReference type="NCBI Taxonomy" id="79782"/>
    <lineage>
        <taxon>Eukaryota</taxon>
        <taxon>Metazoa</taxon>
        <taxon>Ecdysozoa</taxon>
        <taxon>Arthropoda</taxon>
        <taxon>Hexapoda</taxon>
        <taxon>Insecta</taxon>
        <taxon>Pterygota</taxon>
        <taxon>Neoptera</taxon>
        <taxon>Paraneoptera</taxon>
        <taxon>Hemiptera</taxon>
        <taxon>Heteroptera</taxon>
        <taxon>Panheteroptera</taxon>
        <taxon>Cimicomorpha</taxon>
        <taxon>Cimicidae</taxon>
        <taxon>Cimex</taxon>
    </lineage>
</organism>
<dbReference type="PROSITE" id="PS00233">
    <property type="entry name" value="CHIT_BIND_RR_1"/>
    <property type="match status" value="1"/>
</dbReference>
<dbReference type="PROSITE" id="PS51155">
    <property type="entry name" value="CHIT_BIND_RR_2"/>
    <property type="match status" value="1"/>
</dbReference>
<dbReference type="GO" id="GO:0005615">
    <property type="term" value="C:extracellular space"/>
    <property type="evidence" value="ECO:0007669"/>
    <property type="project" value="TreeGrafter"/>
</dbReference>
<keyword evidence="4" id="KW-1185">Reference proteome</keyword>
<dbReference type="KEGG" id="clec:106665192"/>
<dbReference type="InterPro" id="IPR000618">
    <property type="entry name" value="Insect_cuticle"/>
</dbReference>
<dbReference type="OMA" id="RRTVEYR"/>
<dbReference type="EnsemblMetazoa" id="XM_014391449.2">
    <property type="protein sequence ID" value="XP_014246935.1"/>
    <property type="gene ID" value="LOC106665192"/>
</dbReference>
<keyword evidence="1 2" id="KW-0193">Cuticle</keyword>
<evidence type="ECO:0000313" key="4">
    <source>
        <dbReference type="Proteomes" id="UP000494040"/>
    </source>
</evidence>
<dbReference type="PRINTS" id="PR00947">
    <property type="entry name" value="CUTICLE"/>
</dbReference>
<gene>
    <name evidence="3" type="primary">106665192</name>
</gene>
<dbReference type="GO" id="GO:0031012">
    <property type="term" value="C:extracellular matrix"/>
    <property type="evidence" value="ECO:0007669"/>
    <property type="project" value="TreeGrafter"/>
</dbReference>
<accession>A0A8I6RNK2</accession>
<evidence type="ECO:0000256" key="2">
    <source>
        <dbReference type="PROSITE-ProRule" id="PRU00497"/>
    </source>
</evidence>
<reference evidence="3" key="1">
    <citation type="submission" date="2022-01" db="UniProtKB">
        <authorList>
            <consortium name="EnsemblMetazoa"/>
        </authorList>
    </citation>
    <scope>IDENTIFICATION</scope>
</reference>
<protein>
    <submittedName>
        <fullName evidence="3">Uncharacterized protein</fullName>
    </submittedName>
</protein>
<dbReference type="InterPro" id="IPR051217">
    <property type="entry name" value="Insect_Cuticle_Struc_Prot"/>
</dbReference>
<dbReference type="GO" id="GO:0042302">
    <property type="term" value="F:structural constituent of cuticle"/>
    <property type="evidence" value="ECO:0007669"/>
    <property type="project" value="UniProtKB-UniRule"/>
</dbReference>